<feature type="region of interest" description="Disordered" evidence="1">
    <location>
        <begin position="341"/>
        <end position="364"/>
    </location>
</feature>
<feature type="compositionally biased region" description="Basic and acidic residues" evidence="1">
    <location>
        <begin position="111"/>
        <end position="125"/>
    </location>
</feature>
<comment type="caution">
    <text evidence="2">The sequence shown here is derived from an EMBL/GenBank/DDBJ whole genome shotgun (WGS) entry which is preliminary data.</text>
</comment>
<keyword evidence="3" id="KW-1185">Reference proteome</keyword>
<reference evidence="2 3" key="1">
    <citation type="submission" date="2015-07" db="EMBL/GenBank/DDBJ databases">
        <title>High-quality genome of monoxenous trypanosomatid Leptomonas pyrrhocoris.</title>
        <authorList>
            <person name="Flegontov P."/>
            <person name="Butenko A."/>
            <person name="Firsov S."/>
            <person name="Vlcek C."/>
            <person name="Logacheva M.D."/>
            <person name="Field M."/>
            <person name="Filatov D."/>
            <person name="Flegontova O."/>
            <person name="Gerasimov E."/>
            <person name="Jackson A.P."/>
            <person name="Kelly S."/>
            <person name="Opperdoes F."/>
            <person name="O'Reilly A."/>
            <person name="Votypka J."/>
            <person name="Yurchenko V."/>
            <person name="Lukes J."/>
        </authorList>
    </citation>
    <scope>NUCLEOTIDE SEQUENCE [LARGE SCALE GENOMIC DNA]</scope>
    <source>
        <strain evidence="2">H10</strain>
    </source>
</reference>
<dbReference type="RefSeq" id="XP_015662967.1">
    <property type="nucleotide sequence ID" value="XM_015797447.1"/>
</dbReference>
<feature type="region of interest" description="Disordered" evidence="1">
    <location>
        <begin position="261"/>
        <end position="289"/>
    </location>
</feature>
<feature type="compositionally biased region" description="Polar residues" evidence="1">
    <location>
        <begin position="344"/>
        <end position="354"/>
    </location>
</feature>
<dbReference type="Proteomes" id="UP000037923">
    <property type="component" value="Unassembled WGS sequence"/>
</dbReference>
<feature type="compositionally biased region" description="Gly residues" evidence="1">
    <location>
        <begin position="263"/>
        <end position="273"/>
    </location>
</feature>
<dbReference type="OMA" id="RTSYAHP"/>
<dbReference type="AlphaFoldDB" id="A0A0M9G824"/>
<dbReference type="VEuPathDB" id="TriTrypDB:LpyrH10_02_0430"/>
<evidence type="ECO:0000313" key="3">
    <source>
        <dbReference type="Proteomes" id="UP000037923"/>
    </source>
</evidence>
<accession>A0A0M9G824</accession>
<evidence type="ECO:0000256" key="1">
    <source>
        <dbReference type="SAM" id="MobiDB-lite"/>
    </source>
</evidence>
<dbReference type="EMBL" id="LGTL01000002">
    <property type="protein sequence ID" value="KPA84529.1"/>
    <property type="molecule type" value="Genomic_DNA"/>
</dbReference>
<feature type="compositionally biased region" description="Polar residues" evidence="1">
    <location>
        <begin position="87"/>
        <end position="98"/>
    </location>
</feature>
<feature type="region of interest" description="Disordered" evidence="1">
    <location>
        <begin position="148"/>
        <end position="203"/>
    </location>
</feature>
<dbReference type="RefSeq" id="XP_015662966.1">
    <property type="nucleotide sequence ID" value="XM_015797446.1"/>
</dbReference>
<dbReference type="RefSeq" id="XP_015662968.1">
    <property type="nucleotide sequence ID" value="XM_015797448.1"/>
</dbReference>
<proteinExistence type="predicted"/>
<dbReference type="EMBL" id="LGTL01000002">
    <property type="protein sequence ID" value="KPA84528.1"/>
    <property type="molecule type" value="Genomic_DNA"/>
</dbReference>
<protein>
    <submittedName>
        <fullName evidence="2">Uncharacterized protein</fullName>
    </submittedName>
</protein>
<feature type="compositionally biased region" description="Basic and acidic residues" evidence="1">
    <location>
        <begin position="355"/>
        <end position="364"/>
    </location>
</feature>
<gene>
    <name evidence="2" type="ORF">ABB37_01069</name>
</gene>
<feature type="compositionally biased region" description="Low complexity" evidence="1">
    <location>
        <begin position="274"/>
        <end position="283"/>
    </location>
</feature>
<dbReference type="EMBL" id="LGTL01000002">
    <property type="protein sequence ID" value="KPA84527.1"/>
    <property type="molecule type" value="Genomic_DNA"/>
</dbReference>
<organism evidence="2 3">
    <name type="scientific">Leptomonas pyrrhocoris</name>
    <name type="common">Firebug parasite</name>
    <dbReference type="NCBI Taxonomy" id="157538"/>
    <lineage>
        <taxon>Eukaryota</taxon>
        <taxon>Discoba</taxon>
        <taxon>Euglenozoa</taxon>
        <taxon>Kinetoplastea</taxon>
        <taxon>Metakinetoplastina</taxon>
        <taxon>Trypanosomatida</taxon>
        <taxon>Trypanosomatidae</taxon>
        <taxon>Leishmaniinae</taxon>
        <taxon>Leptomonas</taxon>
    </lineage>
</organism>
<feature type="region of interest" description="Disordered" evidence="1">
    <location>
        <begin position="54"/>
        <end position="125"/>
    </location>
</feature>
<evidence type="ECO:0000313" key="2">
    <source>
        <dbReference type="EMBL" id="KPA84527.1"/>
    </source>
</evidence>
<sequence length="364" mass="38051">MSAAVMQSTYPTQHCGCDFCNSRRSVNAKKLAVSQKAAQQRADCTCECHTKGRQQNGGTGFDPEYPAPVNQTALNASRGRNGVPGGNQYTIKNQSTRAGESGLQGSGNDASAKETAEQRQARETAELDGLERLLIAEYKARTQATLEAERLKASSTNASARRPQPLPEGYASGGVQDNDNAGYNGEPGTWGRSGPVGSGSYGQDASTIHEAYAMAQDCPATPPAQCHASHRLQDTMDDVRKVTGDPVNTNNRRALQRLLNKNGLGGGEDGGSGTSSTRGDSTGNKGARENAFGSSLAQLRTSTTHPRGAGVVWVPTVPLKSSVKDTDVLVIENAAGEVDPAASGSATGVAAQQSSKERHVTYAV</sequence>
<dbReference type="GeneID" id="26901364"/>
<dbReference type="OrthoDB" id="271408at2759"/>
<name>A0A0M9G824_LEPPY</name>